<dbReference type="Gramene" id="Ma08_t04350.2">
    <property type="protein sequence ID" value="Ma08_p04350.2"/>
    <property type="gene ID" value="Ma08_g04350"/>
</dbReference>
<dbReference type="PANTHER" id="PTHR45958">
    <property type="entry name" value="RING-TYPE E3 UBIQUITIN TRANSFERASE"/>
    <property type="match status" value="1"/>
</dbReference>
<dbReference type="SMART" id="SM00185">
    <property type="entry name" value="ARM"/>
    <property type="match status" value="8"/>
</dbReference>
<feature type="domain" description="RPW8" evidence="6">
    <location>
        <begin position="1"/>
        <end position="154"/>
    </location>
</feature>
<dbReference type="Gene3D" id="1.20.930.20">
    <property type="entry name" value="Adaptor protein Cbl, N-terminal domain"/>
    <property type="match status" value="1"/>
</dbReference>
<feature type="domain" description="U-box" evidence="7">
    <location>
        <begin position="260"/>
        <end position="334"/>
    </location>
</feature>
<sequence length="1009" mass="112212">MPLLELIPIGTILALLTDQVLQTATAAKDVLIEKESFKALSKYLYDIEPVLKQLQLHELNDTQAVRQALEFLKEDVKKAKDIVDKYKNRARFYLLVRCRNIVREIQDVTRDIGRSLGALSLASTEVLSDLSERMNRIHGEMQKAEFEASQAQIRIVEKLDQGLRERKSDQTFANHMLEEIAKAVGVPIEPSEISEELASLKREKEEAAARKERAEEIFLEQVIELLSHADAAVDQEEIKHHYQRRVQTIENYAPQDESIKPLNSFMCPITRTVMVDPVSLCTGTTCERAAIETWFEFGHAIDPETHQILEEFSLRSNIGLRQSIEEWRELNYCLKIRSAKGKLQSGDDSACANALDQLQDVIKENPICKDWIALEGLIDIILLTVPSSHDRDLKKKALATLTVIVEGHAKNKEKVVEAGGLDHIVICLGRGPDISRAAIELLFELLHDGSRWYKSTCKKLKQLKSSILFLVMLLNNEVRESAEKSEVILWKLCEDDDDTILSAAASSWYKPLIDRLSHGPESSRIYMARSIVKMELIDQNIRLLGDEGAIHPLVELASGNLEAKDSAFSALAKLLSSRDNKRLIAVAGGVPLVIEQISSLRVPSIIVGECCEILENLTSDDGIEFLVDANGMHLALEAIITNLIAMLQNSHYSPNILKPVLLTLLNIYKSDQVISQKAIAAANGVSVIFSLLEDRDRKMQELALKLIYHLSQHEPDGITSFLLDKRLETVVDFLEDGTQCDVQTAATGLLACLQSSEAALNERLIQLNVLPLLMSILNTSNTEAKENVLRALIRFVDPSDVEMQRRVVKLGAYPLFVSILKSGSLTAKARAAALISKLSSSSFTLTVAPVTTGCWCFRAVSFPACEVHGGICDVTSSFCLLKAQALPELIRLLKEHEDATTYESLHAMGTLIQDGSSCRVAKVLHEAGGINPIVDILSWGTPTLKEEALVILEKLFQYREVADFYRAVAKIPLIGLSTKSNENGHLGRRAAQVLLELDRYSKSSSMPLT</sequence>
<dbReference type="PROSITE" id="PS51153">
    <property type="entry name" value="RPW8"/>
    <property type="match status" value="1"/>
</dbReference>
<protein>
    <recommendedName>
        <fullName evidence="3">RING-type E3 ubiquitin transferase</fullName>
        <ecNumber evidence="3">2.3.2.27</ecNumber>
    </recommendedName>
</protein>
<dbReference type="InterPro" id="IPR008808">
    <property type="entry name" value="Powdery_mildew-R_dom"/>
</dbReference>
<evidence type="ECO:0000256" key="4">
    <source>
        <dbReference type="ARBA" id="ARBA00022679"/>
    </source>
</evidence>
<dbReference type="PROSITE" id="PS51698">
    <property type="entry name" value="U_BOX"/>
    <property type="match status" value="1"/>
</dbReference>
<dbReference type="InterPro" id="IPR052608">
    <property type="entry name" value="U-box_domain_protein"/>
</dbReference>
<comment type="pathway">
    <text evidence="2">Protein modification; protein ubiquitination.</text>
</comment>
<dbReference type="UniPathway" id="UPA00143"/>
<dbReference type="InterPro" id="IPR011989">
    <property type="entry name" value="ARM-like"/>
</dbReference>
<dbReference type="SUPFAM" id="SSF57850">
    <property type="entry name" value="RING/U-box"/>
    <property type="match status" value="1"/>
</dbReference>
<feature type="chain" id="PRO_5033611994" description="RING-type E3 ubiquitin transferase" evidence="5">
    <location>
        <begin position="27"/>
        <end position="1009"/>
    </location>
</feature>
<dbReference type="SUPFAM" id="SSF48371">
    <property type="entry name" value="ARM repeat"/>
    <property type="match status" value="2"/>
</dbReference>
<reference evidence="8" key="1">
    <citation type="submission" date="2021-03" db="EMBL/GenBank/DDBJ databases">
        <authorList>
            <consortium name="Genoscope - CEA"/>
            <person name="William W."/>
        </authorList>
    </citation>
    <scope>NUCLEOTIDE SEQUENCE</scope>
    <source>
        <strain evidence="8">Doubled-haploid Pahang</strain>
    </source>
</reference>
<dbReference type="GO" id="GO:0061630">
    <property type="term" value="F:ubiquitin protein ligase activity"/>
    <property type="evidence" value="ECO:0007669"/>
    <property type="project" value="UniProtKB-EC"/>
</dbReference>
<dbReference type="GO" id="GO:0007166">
    <property type="term" value="P:cell surface receptor signaling pathway"/>
    <property type="evidence" value="ECO:0007669"/>
    <property type="project" value="InterPro"/>
</dbReference>
<dbReference type="InterPro" id="IPR016024">
    <property type="entry name" value="ARM-type_fold"/>
</dbReference>
<evidence type="ECO:0000313" key="8">
    <source>
        <dbReference type="EMBL" id="CAG1830553.1"/>
    </source>
</evidence>
<reference evidence="9" key="2">
    <citation type="submission" date="2021-05" db="UniProtKB">
        <authorList>
            <consortium name="EnsemblPlants"/>
        </authorList>
    </citation>
    <scope>IDENTIFICATION</scope>
    <source>
        <strain evidence="9">subsp. malaccensis</strain>
    </source>
</reference>
<gene>
    <name evidence="8" type="ORF">GSMUA_338070.1</name>
</gene>
<dbReference type="InterPro" id="IPR003613">
    <property type="entry name" value="Ubox_domain"/>
</dbReference>
<dbReference type="Gene3D" id="3.30.40.10">
    <property type="entry name" value="Zinc/RING finger domain, C3HC4 (zinc finger)"/>
    <property type="match status" value="1"/>
</dbReference>
<comment type="catalytic activity">
    <reaction evidence="1">
        <text>S-ubiquitinyl-[E2 ubiquitin-conjugating enzyme]-L-cysteine + [acceptor protein]-L-lysine = [E2 ubiquitin-conjugating enzyme]-L-cysteine + N(6)-ubiquitinyl-[acceptor protein]-L-lysine.</text>
        <dbReference type="EC" id="2.3.2.27"/>
    </reaction>
</comment>
<dbReference type="CDD" id="cd21037">
    <property type="entry name" value="MLKL_NTD"/>
    <property type="match status" value="1"/>
</dbReference>
<evidence type="ECO:0000313" key="9">
    <source>
        <dbReference type="EnsemblPlants" id="Ma08_p04350.1"/>
    </source>
</evidence>
<evidence type="ECO:0000256" key="2">
    <source>
        <dbReference type="ARBA" id="ARBA00004906"/>
    </source>
</evidence>
<dbReference type="EC" id="2.3.2.27" evidence="3"/>
<dbReference type="EnsemblPlants" id="Ma08_t04350.1">
    <property type="protein sequence ID" value="Ma08_p04350.1"/>
    <property type="gene ID" value="Ma08_g04350"/>
</dbReference>
<dbReference type="SMART" id="SM00504">
    <property type="entry name" value="Ubox"/>
    <property type="match status" value="1"/>
</dbReference>
<dbReference type="InterPro" id="IPR013083">
    <property type="entry name" value="Znf_RING/FYVE/PHD"/>
</dbReference>
<name>A0A804K2S6_MUSAM</name>
<proteinExistence type="predicted"/>
<dbReference type="Gramene" id="Ma08_t04350.1">
    <property type="protein sequence ID" value="Ma08_p04350.1"/>
    <property type="gene ID" value="Ma08_g04350"/>
</dbReference>
<dbReference type="InterPro" id="IPR036537">
    <property type="entry name" value="Adaptor_Cbl_N_dom_sf"/>
</dbReference>
<dbReference type="OrthoDB" id="1897399at2759"/>
<feature type="signal peptide" evidence="5">
    <location>
        <begin position="1"/>
        <end position="26"/>
    </location>
</feature>
<dbReference type="GO" id="GO:0016567">
    <property type="term" value="P:protein ubiquitination"/>
    <property type="evidence" value="ECO:0007669"/>
    <property type="project" value="UniProtKB-UniPathway"/>
</dbReference>
<dbReference type="EnsemblPlants" id="Ma08_t04350.2">
    <property type="protein sequence ID" value="Ma08_p04350.2"/>
    <property type="gene ID" value="Ma08_g04350"/>
</dbReference>
<dbReference type="InterPro" id="IPR059179">
    <property type="entry name" value="MLKL-like_MCAfunc"/>
</dbReference>
<dbReference type="EMBL" id="HG996472">
    <property type="protein sequence ID" value="CAG1830553.1"/>
    <property type="molecule type" value="Genomic_DNA"/>
</dbReference>
<evidence type="ECO:0000259" key="7">
    <source>
        <dbReference type="PROSITE" id="PS51698"/>
    </source>
</evidence>
<dbReference type="InParanoid" id="A0A804K2S6"/>
<dbReference type="OMA" id="FICCITG"/>
<evidence type="ECO:0000256" key="1">
    <source>
        <dbReference type="ARBA" id="ARBA00000900"/>
    </source>
</evidence>
<dbReference type="Gene3D" id="1.25.10.10">
    <property type="entry name" value="Leucine-rich Repeat Variant"/>
    <property type="match status" value="4"/>
</dbReference>
<evidence type="ECO:0000313" key="10">
    <source>
        <dbReference type="Proteomes" id="UP000012960"/>
    </source>
</evidence>
<evidence type="ECO:0000256" key="5">
    <source>
        <dbReference type="SAM" id="SignalP"/>
    </source>
</evidence>
<dbReference type="Pfam" id="PF04564">
    <property type="entry name" value="U-box"/>
    <property type="match status" value="1"/>
</dbReference>
<keyword evidence="4" id="KW-0808">Transferase</keyword>
<dbReference type="PANTHER" id="PTHR45958:SF15">
    <property type="entry name" value="RING-TYPE E3 UBIQUITIN TRANSFERASE"/>
    <property type="match status" value="1"/>
</dbReference>
<evidence type="ECO:0000259" key="6">
    <source>
        <dbReference type="PROSITE" id="PS51153"/>
    </source>
</evidence>
<dbReference type="AlphaFoldDB" id="A0A804K2S6"/>
<keyword evidence="5" id="KW-0732">Signal</keyword>
<dbReference type="InterPro" id="IPR000225">
    <property type="entry name" value="Armadillo"/>
</dbReference>
<organism evidence="9 10">
    <name type="scientific">Musa acuminata subsp. malaccensis</name>
    <name type="common">Wild banana</name>
    <name type="synonym">Musa malaccensis</name>
    <dbReference type="NCBI Taxonomy" id="214687"/>
    <lineage>
        <taxon>Eukaryota</taxon>
        <taxon>Viridiplantae</taxon>
        <taxon>Streptophyta</taxon>
        <taxon>Embryophyta</taxon>
        <taxon>Tracheophyta</taxon>
        <taxon>Spermatophyta</taxon>
        <taxon>Magnoliopsida</taxon>
        <taxon>Liliopsida</taxon>
        <taxon>Zingiberales</taxon>
        <taxon>Musaceae</taxon>
        <taxon>Musa</taxon>
    </lineage>
</organism>
<dbReference type="Proteomes" id="UP000012960">
    <property type="component" value="Unplaced"/>
</dbReference>
<keyword evidence="10" id="KW-1185">Reference proteome</keyword>
<evidence type="ECO:0000256" key="3">
    <source>
        <dbReference type="ARBA" id="ARBA00012483"/>
    </source>
</evidence>
<accession>A0A804K2S6</accession>